<evidence type="ECO:0008006" key="4">
    <source>
        <dbReference type="Google" id="ProtNLM"/>
    </source>
</evidence>
<feature type="chain" id="PRO_5034665746" description="Cyanovirin-N domain-containing protein" evidence="1">
    <location>
        <begin position="16"/>
        <end position="113"/>
    </location>
</feature>
<keyword evidence="3" id="KW-1185">Reference proteome</keyword>
<protein>
    <recommendedName>
        <fullName evidence="4">Cyanovirin-N domain-containing protein</fullName>
    </recommendedName>
</protein>
<reference evidence="3" key="1">
    <citation type="journal article" date="2021" name="BMC Genomics">
        <title>Chromosome-level genome assembly and manually-curated proteome of model necrotroph Parastagonospora nodorum Sn15 reveals a genome-wide trove of candidate effector homologs, and redundancy of virulence-related functions within an accessory chromosome.</title>
        <authorList>
            <person name="Bertazzoni S."/>
            <person name="Jones D.A.B."/>
            <person name="Phan H.T."/>
            <person name="Tan K.-C."/>
            <person name="Hane J.K."/>
        </authorList>
    </citation>
    <scope>NUCLEOTIDE SEQUENCE [LARGE SCALE GENOMIC DNA]</scope>
    <source>
        <strain evidence="3">SN15 / ATCC MYA-4574 / FGSC 10173)</strain>
    </source>
</reference>
<dbReference type="Proteomes" id="UP000663193">
    <property type="component" value="Chromosome 22"/>
</dbReference>
<dbReference type="KEGG" id="pno:SNOG_12449"/>
<gene>
    <name evidence="2" type="ORF">JI435_124490</name>
</gene>
<sequence>MKFAITALFAGLAVAENVTISNFLYVGVSGYDQISFSLSVDDINCGADHYVIGGMYACDNKAWTFQINEAQGHQIKLLHAVNGKTLSGDFDIKMNGPITTVRQQIGTSTAELN</sequence>
<evidence type="ECO:0000313" key="3">
    <source>
        <dbReference type="Proteomes" id="UP000663193"/>
    </source>
</evidence>
<dbReference type="RefSeq" id="XP_001802672.1">
    <property type="nucleotide sequence ID" value="XM_001802620.1"/>
</dbReference>
<dbReference type="AlphaFoldDB" id="A0A7U2ICI1"/>
<dbReference type="OrthoDB" id="5235486at2759"/>
<name>A0A7U2ICI1_PHANO</name>
<organism evidence="2 3">
    <name type="scientific">Phaeosphaeria nodorum (strain SN15 / ATCC MYA-4574 / FGSC 10173)</name>
    <name type="common">Glume blotch fungus</name>
    <name type="synonym">Parastagonospora nodorum</name>
    <dbReference type="NCBI Taxonomy" id="321614"/>
    <lineage>
        <taxon>Eukaryota</taxon>
        <taxon>Fungi</taxon>
        <taxon>Dikarya</taxon>
        <taxon>Ascomycota</taxon>
        <taxon>Pezizomycotina</taxon>
        <taxon>Dothideomycetes</taxon>
        <taxon>Pleosporomycetidae</taxon>
        <taxon>Pleosporales</taxon>
        <taxon>Pleosporineae</taxon>
        <taxon>Phaeosphaeriaceae</taxon>
        <taxon>Parastagonospora</taxon>
    </lineage>
</organism>
<feature type="signal peptide" evidence="1">
    <location>
        <begin position="1"/>
        <end position="15"/>
    </location>
</feature>
<proteinExistence type="predicted"/>
<dbReference type="OMA" id="EWTFDIL"/>
<evidence type="ECO:0000256" key="1">
    <source>
        <dbReference type="SAM" id="SignalP"/>
    </source>
</evidence>
<keyword evidence="1" id="KW-0732">Signal</keyword>
<evidence type="ECO:0000313" key="2">
    <source>
        <dbReference type="EMBL" id="QRD07255.1"/>
    </source>
</evidence>
<dbReference type="VEuPathDB" id="FungiDB:JI435_124490"/>
<accession>A0A7U2ICI1</accession>
<dbReference type="EMBL" id="CP069044">
    <property type="protein sequence ID" value="QRD07255.1"/>
    <property type="molecule type" value="Genomic_DNA"/>
</dbReference>